<dbReference type="PANTHER" id="PTHR11986:SF79">
    <property type="entry name" value="ACETYLORNITHINE AMINOTRANSFERASE, MITOCHONDRIAL"/>
    <property type="match status" value="1"/>
</dbReference>
<evidence type="ECO:0000256" key="2">
    <source>
        <dbReference type="ARBA" id="ARBA00022605"/>
    </source>
</evidence>
<dbReference type="RefSeq" id="WP_311414716.1">
    <property type="nucleotide sequence ID" value="NZ_JAVRFL010000053.1"/>
</dbReference>
<feature type="binding site" evidence="5">
    <location>
        <position position="133"/>
    </location>
    <ligand>
        <name>N(2)-acetyl-L-ornithine</name>
        <dbReference type="ChEBI" id="CHEBI:57805"/>
    </ligand>
</feature>
<feature type="compositionally biased region" description="Low complexity" evidence="6">
    <location>
        <begin position="442"/>
        <end position="453"/>
    </location>
</feature>
<feature type="modified residue" description="N6-(pyridoxal phosphate)lysine" evidence="5">
    <location>
        <position position="244"/>
    </location>
</feature>
<comment type="pathway">
    <text evidence="5">Amino-acid biosynthesis; L-arginine biosynthesis; N(2)-acetyl-L-ornithine from L-glutamate: step 4/4.</text>
</comment>
<feature type="binding site" evidence="5">
    <location>
        <begin position="215"/>
        <end position="218"/>
    </location>
    <ligand>
        <name>pyridoxal 5'-phosphate</name>
        <dbReference type="ChEBI" id="CHEBI:597326"/>
    </ligand>
</feature>
<comment type="subcellular location">
    <subcellularLocation>
        <location evidence="5">Cytoplasm</location>
    </subcellularLocation>
</comment>
<comment type="cofactor">
    <cofactor evidence="5">
        <name>pyridoxal 5'-phosphate</name>
        <dbReference type="ChEBI" id="CHEBI:597326"/>
    </cofactor>
    <text evidence="5">Binds 1 pyridoxal phosphate per subunit.</text>
</comment>
<dbReference type="NCBIfam" id="TIGR00707">
    <property type="entry name" value="argD"/>
    <property type="match status" value="1"/>
</dbReference>
<dbReference type="InterPro" id="IPR015424">
    <property type="entry name" value="PyrdxlP-dep_Trfase"/>
</dbReference>
<comment type="similarity">
    <text evidence="5">Belongs to the class-III pyridoxal-phosphate-dependent aminotransferase family. ArgD subfamily.</text>
</comment>
<protein>
    <recommendedName>
        <fullName evidence="5">Acetylornithine aminotransferase</fullName>
        <shortName evidence="5">ACOAT</shortName>
        <ecNumber evidence="5">2.6.1.11</ecNumber>
    </recommendedName>
</protein>
<feature type="region of interest" description="Disordered" evidence="6">
    <location>
        <begin position="422"/>
        <end position="474"/>
    </location>
</feature>
<dbReference type="EMBL" id="JAVRFL010000053">
    <property type="protein sequence ID" value="MDT0533056.1"/>
    <property type="molecule type" value="Genomic_DNA"/>
</dbReference>
<dbReference type="InterPro" id="IPR015421">
    <property type="entry name" value="PyrdxlP-dep_Trfase_major"/>
</dbReference>
<evidence type="ECO:0000256" key="3">
    <source>
        <dbReference type="ARBA" id="ARBA00022679"/>
    </source>
</evidence>
<proteinExistence type="inferred from homology"/>
<evidence type="ECO:0000313" key="7">
    <source>
        <dbReference type="EMBL" id="MDT0533056.1"/>
    </source>
</evidence>
<feature type="binding site" evidence="5">
    <location>
        <position position="272"/>
    </location>
    <ligand>
        <name>N(2)-acetyl-L-ornithine</name>
        <dbReference type="ChEBI" id="CHEBI:57805"/>
    </ligand>
</feature>
<feature type="binding site" evidence="5">
    <location>
        <position position="273"/>
    </location>
    <ligand>
        <name>pyridoxal 5'-phosphate</name>
        <dbReference type="ChEBI" id="CHEBI:597326"/>
    </ligand>
</feature>
<dbReference type="NCBIfam" id="NF002874">
    <property type="entry name" value="PRK03244.1"/>
    <property type="match status" value="1"/>
</dbReference>
<comment type="subunit">
    <text evidence="5">Homodimer.</text>
</comment>
<evidence type="ECO:0000256" key="1">
    <source>
        <dbReference type="ARBA" id="ARBA00022576"/>
    </source>
</evidence>
<evidence type="ECO:0000256" key="6">
    <source>
        <dbReference type="SAM" id="MobiDB-lite"/>
    </source>
</evidence>
<dbReference type="SUPFAM" id="SSF53383">
    <property type="entry name" value="PLP-dependent transferases"/>
    <property type="match status" value="1"/>
</dbReference>
<dbReference type="NCBIfam" id="NF002325">
    <property type="entry name" value="PRK01278.1"/>
    <property type="match status" value="1"/>
</dbReference>
<dbReference type="PANTHER" id="PTHR11986">
    <property type="entry name" value="AMINOTRANSFERASE CLASS III"/>
    <property type="match status" value="1"/>
</dbReference>
<keyword evidence="1 5" id="KW-0032">Aminotransferase</keyword>
<keyword evidence="5" id="KW-0963">Cytoplasm</keyword>
<dbReference type="InterPro" id="IPR049704">
    <property type="entry name" value="Aminotrans_3_PPA_site"/>
</dbReference>
<organism evidence="7 8">
    <name type="scientific">Micromonospora reichwaldensis</name>
    <dbReference type="NCBI Taxonomy" id="3075516"/>
    <lineage>
        <taxon>Bacteria</taxon>
        <taxon>Bacillati</taxon>
        <taxon>Actinomycetota</taxon>
        <taxon>Actinomycetes</taxon>
        <taxon>Micromonosporales</taxon>
        <taxon>Micromonosporaceae</taxon>
        <taxon>Micromonospora</taxon>
    </lineage>
</organism>
<dbReference type="HAMAP" id="MF_01107">
    <property type="entry name" value="ArgD_aminotrans_3"/>
    <property type="match status" value="1"/>
</dbReference>
<comment type="caution">
    <text evidence="7">The sequence shown here is derived from an EMBL/GenBank/DDBJ whole genome shotgun (WGS) entry which is preliminary data.</text>
</comment>
<accession>A0ABU2X4C7</accession>
<sequence>MSTLVERWAQSMMDNYGTPPLALVAGSGAVVVDDAGREYVDLVGGIAVNALGHAHPAVVAAVSKQVATLGHVSNLYVAEPPVALAELLLALAGRPGRVFFANSGAEANEAAFKLSRLTGRTHVVATRGGFHGRTMGALALTGQPAKADPFRPLPGEVTHVDYGDVAALEAAVTDATAMVILEPIQGENGVVVPPAGYLAAARRITARHGALLVLDEVQTGVGRTGHWFAHQAEGIEPDVVTLAKGLGGGLPIGACLAFGRAAELLAPGSHGTTFGGNPVSCAAALAVVSTIASEGLLDHVTRVGERLRRGIEALGHPLVAGVRGAGLLLGVVLTAPVAKVLAEALREAGFLVNPAQPGVLRLAPPLILTVAQADDFLAAVPAALDAASPAAAGSAAAVAGSVATAAASVPTAAGASSAAAAGSASDLGEKRPLQGPEPTKISTPPTVPAASTPPTAPRPSTGGGAMPSTTEAGA</sequence>
<keyword evidence="8" id="KW-1185">Reference proteome</keyword>
<dbReference type="Pfam" id="PF00202">
    <property type="entry name" value="Aminotran_3"/>
    <property type="match status" value="1"/>
</dbReference>
<dbReference type="InterPro" id="IPR050103">
    <property type="entry name" value="Class-III_PLP-dep_AT"/>
</dbReference>
<evidence type="ECO:0000313" key="8">
    <source>
        <dbReference type="Proteomes" id="UP001180973"/>
    </source>
</evidence>
<dbReference type="GO" id="GO:0003992">
    <property type="term" value="F:N2-acetyl-L-ornithine:2-oxoglutarate 5-aminotransferase activity"/>
    <property type="evidence" value="ECO:0007669"/>
    <property type="project" value="UniProtKB-EC"/>
</dbReference>
<comment type="miscellaneous">
    <text evidence="5">May also have succinyldiaminopimelate aminotransferase activity, thus carrying out the corresponding step in lysine biosynthesis.</text>
</comment>
<dbReference type="CDD" id="cd00610">
    <property type="entry name" value="OAT_like"/>
    <property type="match status" value="1"/>
</dbReference>
<dbReference type="InterPro" id="IPR005814">
    <property type="entry name" value="Aminotrans_3"/>
</dbReference>
<name>A0ABU2X4C7_9ACTN</name>
<dbReference type="EC" id="2.6.1.11" evidence="5"/>
<gene>
    <name evidence="5" type="primary">argD</name>
    <name evidence="7" type="ORF">RM555_29100</name>
</gene>
<dbReference type="Proteomes" id="UP001180973">
    <property type="component" value="Unassembled WGS sequence"/>
</dbReference>
<dbReference type="PROSITE" id="PS00600">
    <property type="entry name" value="AA_TRANSFER_CLASS_3"/>
    <property type="match status" value="1"/>
</dbReference>
<keyword evidence="4 5" id="KW-0663">Pyridoxal phosphate</keyword>
<keyword evidence="3 5" id="KW-0808">Transferase</keyword>
<feature type="binding site" evidence="5">
    <location>
        <position position="130"/>
    </location>
    <ligand>
        <name>pyridoxal 5'-phosphate</name>
        <dbReference type="ChEBI" id="CHEBI:597326"/>
    </ligand>
</feature>
<evidence type="ECO:0000256" key="4">
    <source>
        <dbReference type="ARBA" id="ARBA00022898"/>
    </source>
</evidence>
<dbReference type="Gene3D" id="3.90.1150.10">
    <property type="entry name" value="Aspartate Aminotransferase, domain 1"/>
    <property type="match status" value="1"/>
</dbReference>
<feature type="binding site" evidence="5">
    <location>
        <begin position="104"/>
        <end position="105"/>
    </location>
    <ligand>
        <name>pyridoxal 5'-phosphate</name>
        <dbReference type="ChEBI" id="CHEBI:597326"/>
    </ligand>
</feature>
<comment type="catalytic activity">
    <reaction evidence="5">
        <text>N(2)-acetyl-L-ornithine + 2-oxoglutarate = N-acetyl-L-glutamate 5-semialdehyde + L-glutamate</text>
        <dbReference type="Rhea" id="RHEA:18049"/>
        <dbReference type="ChEBI" id="CHEBI:16810"/>
        <dbReference type="ChEBI" id="CHEBI:29123"/>
        <dbReference type="ChEBI" id="CHEBI:29985"/>
        <dbReference type="ChEBI" id="CHEBI:57805"/>
        <dbReference type="EC" id="2.6.1.11"/>
    </reaction>
</comment>
<dbReference type="InterPro" id="IPR004636">
    <property type="entry name" value="AcOrn/SuccOrn_fam"/>
</dbReference>
<dbReference type="InterPro" id="IPR015422">
    <property type="entry name" value="PyrdxlP-dep_Trfase_small"/>
</dbReference>
<reference evidence="7" key="1">
    <citation type="submission" date="2023-09" db="EMBL/GenBank/DDBJ databases">
        <title>30 novel species of actinomycetes from the DSMZ collection.</title>
        <authorList>
            <person name="Nouioui I."/>
        </authorList>
    </citation>
    <scope>NUCLEOTIDE SEQUENCE</scope>
    <source>
        <strain evidence="7">DSM 115977</strain>
    </source>
</reference>
<evidence type="ECO:0000256" key="5">
    <source>
        <dbReference type="HAMAP-Rule" id="MF_01107"/>
    </source>
</evidence>
<dbReference type="Gene3D" id="3.40.640.10">
    <property type="entry name" value="Type I PLP-dependent aspartate aminotransferase-like (Major domain)"/>
    <property type="match status" value="1"/>
</dbReference>
<keyword evidence="2 5" id="KW-0028">Amino-acid biosynthesis</keyword>
<keyword evidence="5" id="KW-0055">Arginine biosynthesis</keyword>